<evidence type="ECO:0000313" key="3">
    <source>
        <dbReference type="EMBL" id="MYL70427.1"/>
    </source>
</evidence>
<accession>A0A845F9W1</accession>
<evidence type="ECO:0000313" key="4">
    <source>
        <dbReference type="Proteomes" id="UP000450457"/>
    </source>
</evidence>
<comment type="caution">
    <text evidence="3">The sequence shown here is derived from an EMBL/GenBank/DDBJ whole genome shotgun (WGS) entry which is preliminary data.</text>
</comment>
<dbReference type="GeneID" id="78006571"/>
<dbReference type="Pfam" id="PF13229">
    <property type="entry name" value="Beta_helix"/>
    <property type="match status" value="1"/>
</dbReference>
<evidence type="ECO:0000259" key="2">
    <source>
        <dbReference type="PROSITE" id="PS50825"/>
    </source>
</evidence>
<dbReference type="PANTHER" id="PTHR24273:SF32">
    <property type="entry name" value="HYALIN"/>
    <property type="match status" value="1"/>
</dbReference>
<sequence>MKGGFMMPSPVYVNDDWTGLPPGTVVGPGQVIGTNAFATIEDGYTAVDSPGTVIVYPGLYEPAATIVISKNGVTFSGPQANVDPRPAFLSTRTPGSTDEAIVDGRGILGTIFRISANDITINGFEIRNGLSDLIDSPGVLPDKLNPTLSYSIIHQAGDEGTQLRNTVNAVVEYNYVFDTTGDAINICCDSRDGFIQYNEVNDNSSINAAIYVYNADNITIQWNLVQNVLVNDGIKLGSSSAPFDVNRFVGRVLNNVVRDLEQDGITVISRDAVVDGNDVYRSRSTNGAVFVDRNLTNIQITNNCIHDNGVLGDGRETYGVRIGALNNISTNVQVNQNNIFNNIDGGLIFNPIPPQPPPGPLDAENNWWGSPNGPNTMAGQSDSVVGNVDYIPFLTEPGPTCLSQPAITSTNEIIVDNDPGECSAFVSYTISASSSFFPINELTSAGETYTFSPPQDDVTVEEEGVFPVGTTNIPITVTNIDGQTDTITLAITVRDTESPTIICPEDKVVFIETDEAGTVVTYPEPVVSDNCPVVACFCTPASGSFFPVGSTEVTCTAEDIAGRVTTCMFTVTVEQAPPNTLSLNLWLTLNVQVVSDVVLEIQSQPLNNDVSAIPLPNHDIRECINVERVYDWVVFCREINRNFPVSAECNLAIVECENAGQEITIVCEPDPEATIITVLDFLRPFPDRPGVEIVPIRFQIPVQIQYSCNGEQICAFDITVCYVETFVLCYPEGTEIQASVTDVQCFVCRG</sequence>
<dbReference type="Gene3D" id="2.160.20.10">
    <property type="entry name" value="Single-stranded right-handed beta-helix, Pectin lyase-like"/>
    <property type="match status" value="1"/>
</dbReference>
<dbReference type="SMART" id="SM00710">
    <property type="entry name" value="PbH1"/>
    <property type="match status" value="7"/>
</dbReference>
<gene>
    <name evidence="3" type="ORF">GLW00_06190</name>
</gene>
<dbReference type="RefSeq" id="WP_160912269.1">
    <property type="nucleotide sequence ID" value="NZ_WMFA01000002.1"/>
</dbReference>
<dbReference type="InterPro" id="IPR006626">
    <property type="entry name" value="PbH1"/>
</dbReference>
<dbReference type="Pfam" id="PF02494">
    <property type="entry name" value="HYR"/>
    <property type="match status" value="1"/>
</dbReference>
<dbReference type="PANTHER" id="PTHR24273">
    <property type="entry name" value="FI04643P-RELATED"/>
    <property type="match status" value="1"/>
</dbReference>
<dbReference type="InterPro" id="IPR003410">
    <property type="entry name" value="HYR_dom"/>
</dbReference>
<feature type="domain" description="HYR" evidence="2">
    <location>
        <begin position="494"/>
        <end position="575"/>
    </location>
</feature>
<proteinExistence type="predicted"/>
<dbReference type="InterPro" id="IPR039448">
    <property type="entry name" value="Beta_helix"/>
</dbReference>
<reference evidence="3 4" key="1">
    <citation type="submission" date="2019-11" db="EMBL/GenBank/DDBJ databases">
        <title>Genome sequences of 17 halophilic strains isolated from different environments.</title>
        <authorList>
            <person name="Furrow R.E."/>
        </authorList>
    </citation>
    <scope>NUCLEOTIDE SEQUENCE [LARGE SCALE GENOMIC DNA]</scope>
    <source>
        <strain evidence="3 4">SL-4</strain>
    </source>
</reference>
<dbReference type="EMBL" id="WMFA01000002">
    <property type="protein sequence ID" value="MYL70427.1"/>
    <property type="molecule type" value="Genomic_DNA"/>
</dbReference>
<evidence type="ECO:0000256" key="1">
    <source>
        <dbReference type="ARBA" id="ARBA00022737"/>
    </source>
</evidence>
<name>A0A845F9W1_9BACI</name>
<dbReference type="AlphaFoldDB" id="A0A845F9W1"/>
<dbReference type="PROSITE" id="PS50825">
    <property type="entry name" value="HYR"/>
    <property type="match status" value="1"/>
</dbReference>
<dbReference type="SUPFAM" id="SSF51126">
    <property type="entry name" value="Pectin lyase-like"/>
    <property type="match status" value="1"/>
</dbReference>
<dbReference type="OrthoDB" id="2680078at2"/>
<dbReference type="InterPro" id="IPR012334">
    <property type="entry name" value="Pectin_lyas_fold"/>
</dbReference>
<organism evidence="3 4">
    <name type="scientific">Halobacillus litoralis</name>
    <dbReference type="NCBI Taxonomy" id="45668"/>
    <lineage>
        <taxon>Bacteria</taxon>
        <taxon>Bacillati</taxon>
        <taxon>Bacillota</taxon>
        <taxon>Bacilli</taxon>
        <taxon>Bacillales</taxon>
        <taxon>Bacillaceae</taxon>
        <taxon>Halobacillus</taxon>
    </lineage>
</organism>
<protein>
    <submittedName>
        <fullName evidence="3">HYR domain-containing protein</fullName>
    </submittedName>
</protein>
<keyword evidence="1" id="KW-0677">Repeat</keyword>
<dbReference type="InterPro" id="IPR011050">
    <property type="entry name" value="Pectin_lyase_fold/virulence"/>
</dbReference>
<dbReference type="Proteomes" id="UP000450457">
    <property type="component" value="Unassembled WGS sequence"/>
</dbReference>